<dbReference type="EMBL" id="BK067782">
    <property type="protein sequence ID" value="DBA51684.1"/>
    <property type="molecule type" value="Genomic_DNA"/>
</dbReference>
<organism evidence="1">
    <name type="scientific">Nitrosopumilaceae spindle-shaped virus</name>
    <dbReference type="NCBI Taxonomy" id="3065433"/>
    <lineage>
        <taxon>Viruses</taxon>
    </lineage>
</organism>
<name>A0AAT9J941_9VIRU</name>
<protein>
    <submittedName>
        <fullName evidence="1">ORF37</fullName>
    </submittedName>
</protein>
<accession>A0AAT9J941</accession>
<sequence length="75" mass="9530">MNHNIMLEFQRKDKRFNEVELMLDFFRHIDNNWYRLCDYDKKENKVRIYSTYSDIKNVVLDFKNYKAVWFKRIEI</sequence>
<reference evidence="1" key="2">
    <citation type="submission" date="2024-03" db="EMBL/GenBank/DDBJ databases">
        <authorList>
            <person name="Ni Y."/>
            <person name="Xu T."/>
            <person name="Yan S."/>
            <person name="Chen L."/>
            <person name="Wang Y."/>
        </authorList>
    </citation>
    <scope>NUCLEOTIDE SEQUENCE</scope>
    <source>
        <strain evidence="1">NMP1</strain>
    </source>
</reference>
<reference evidence="1" key="1">
    <citation type="journal article" date="2024" name="Environ. Microbiol. Rep.">
        <title>Hiding in plain sight: The discovery of complete genomes of 11 hypothetical spindle-shaped viruses that putatively infect mesophilic ammonia-oxidizing archaea.</title>
        <authorList>
            <person name="Ni Y."/>
            <person name="Xu T."/>
            <person name="Yan S."/>
            <person name="Chen L."/>
            <person name="Wang Y."/>
        </authorList>
    </citation>
    <scope>NUCLEOTIDE SEQUENCE</scope>
    <source>
        <strain evidence="1">NMP1</strain>
    </source>
</reference>
<evidence type="ECO:0000313" key="1">
    <source>
        <dbReference type="EMBL" id="DBA51684.1"/>
    </source>
</evidence>
<proteinExistence type="predicted"/>